<feature type="region of interest" description="Disordered" evidence="1">
    <location>
        <begin position="112"/>
        <end position="135"/>
    </location>
</feature>
<protein>
    <recommendedName>
        <fullName evidence="5">DUF4367 domain-containing protein</fullName>
    </recommendedName>
</protein>
<dbReference type="RefSeq" id="WP_161695542.1">
    <property type="nucleotide sequence ID" value="NZ_JAAAMU010000003.1"/>
</dbReference>
<evidence type="ECO:0000256" key="1">
    <source>
        <dbReference type="SAM" id="MobiDB-lite"/>
    </source>
</evidence>
<gene>
    <name evidence="3" type="ORF">GT003_06200</name>
</gene>
<keyword evidence="4" id="KW-1185">Reference proteome</keyword>
<organism evidence="3 4">
    <name type="scientific">Paenibacillus sacheonensis</name>
    <dbReference type="NCBI Taxonomy" id="742054"/>
    <lineage>
        <taxon>Bacteria</taxon>
        <taxon>Bacillati</taxon>
        <taxon>Bacillota</taxon>
        <taxon>Bacilli</taxon>
        <taxon>Bacillales</taxon>
        <taxon>Paenibacillaceae</taxon>
        <taxon>Paenibacillus</taxon>
    </lineage>
</organism>
<feature type="compositionally biased region" description="Low complexity" evidence="1">
    <location>
        <begin position="114"/>
        <end position="129"/>
    </location>
</feature>
<keyword evidence="2" id="KW-1133">Transmembrane helix</keyword>
<sequence>MSTKDPKHLSADQSSADYDVTDEQIEEALNRLFRTVKDEDVPAAWAQRRIQAKERAMSAPFVQPALEEEPGNPALEEIKPAGVASLKVVDAFQADAEASANTSVFASSNAGSMPSLAHASPSTSPAAAPGFARKQRRRARRWTSGVVAAALAGVMLFTSWGQDVMANMLNTFRVQHFEAISLTEADFNGFRQALEDGTVGTRQLDLRLYGEIQQSGSGSSRTVGAAEAEQLADRQLKLLPGTDVEAIEYMPQQEITFKLHPKEINKLIAMLGGKTELPASIDNAPIKLTVPNSFTMVVHAKDSGASNKRLLQLPAPALDVSEDVDVEQVRQAILDLPILPDTLRAKLAAIGDWRSTLPVPSMSDESSRTLRIAGNDAILNASAHDRTLIWLQGDWMYVLSGSLADYPTENDMIKEAEGLMKS</sequence>
<comment type="caution">
    <text evidence="3">The sequence shown here is derived from an EMBL/GenBank/DDBJ whole genome shotgun (WGS) entry which is preliminary data.</text>
</comment>
<evidence type="ECO:0000313" key="3">
    <source>
        <dbReference type="EMBL" id="NBC68572.1"/>
    </source>
</evidence>
<feature type="region of interest" description="Disordered" evidence="1">
    <location>
        <begin position="1"/>
        <end position="21"/>
    </location>
</feature>
<proteinExistence type="predicted"/>
<keyword evidence="2" id="KW-0812">Transmembrane</keyword>
<keyword evidence="2" id="KW-0472">Membrane</keyword>
<feature type="transmembrane region" description="Helical" evidence="2">
    <location>
        <begin position="142"/>
        <end position="161"/>
    </location>
</feature>
<evidence type="ECO:0008006" key="5">
    <source>
        <dbReference type="Google" id="ProtNLM"/>
    </source>
</evidence>
<evidence type="ECO:0000256" key="2">
    <source>
        <dbReference type="SAM" id="Phobius"/>
    </source>
</evidence>
<feature type="compositionally biased region" description="Basic and acidic residues" evidence="1">
    <location>
        <begin position="1"/>
        <end position="10"/>
    </location>
</feature>
<name>A0A7X4YLI7_9BACL</name>
<evidence type="ECO:0000313" key="4">
    <source>
        <dbReference type="Proteomes" id="UP000558113"/>
    </source>
</evidence>
<dbReference type="EMBL" id="JAAAMU010000003">
    <property type="protein sequence ID" value="NBC68572.1"/>
    <property type="molecule type" value="Genomic_DNA"/>
</dbReference>
<dbReference type="AlphaFoldDB" id="A0A7X4YLI7"/>
<accession>A0A7X4YLI7</accession>
<dbReference type="OrthoDB" id="2079550at2"/>
<dbReference type="Proteomes" id="UP000558113">
    <property type="component" value="Unassembled WGS sequence"/>
</dbReference>
<reference evidence="3 4" key="1">
    <citation type="submission" date="2020-01" db="EMBL/GenBank/DDBJ databases">
        <title>Paenibacillus soybeanensis sp. nov. isolated from the nodules of soybean (Glycine max(L.) Merr).</title>
        <authorList>
            <person name="Wang H."/>
        </authorList>
    </citation>
    <scope>NUCLEOTIDE SEQUENCE [LARGE SCALE GENOMIC DNA]</scope>
    <source>
        <strain evidence="3 4">DSM 23054</strain>
    </source>
</reference>